<name>A0ABM3G9M0_NEOLC</name>
<dbReference type="InterPro" id="IPR055060">
    <property type="entry name" value="ACOX_C_alpha1"/>
</dbReference>
<feature type="domain" description="Acyl-CoA oxidase C-alpha1" evidence="9">
    <location>
        <begin position="332"/>
        <end position="497"/>
    </location>
</feature>
<evidence type="ECO:0000313" key="11">
    <source>
        <dbReference type="RefSeq" id="XP_046596963.1"/>
    </source>
</evidence>
<accession>A0ABM3G9M0</accession>
<feature type="domain" description="Acyl-CoA oxidase/dehydrogenase middle" evidence="8">
    <location>
        <begin position="184"/>
        <end position="293"/>
    </location>
</feature>
<evidence type="ECO:0000256" key="5">
    <source>
        <dbReference type="ARBA" id="ARBA00023002"/>
    </source>
</evidence>
<reference evidence="11" key="1">
    <citation type="submission" date="2025-08" db="UniProtKB">
        <authorList>
            <consortium name="RefSeq"/>
        </authorList>
    </citation>
    <scope>IDENTIFICATION</scope>
    <source>
        <tissue evidence="11">Thorax and Abdomen</tissue>
    </source>
</reference>
<evidence type="ECO:0000256" key="2">
    <source>
        <dbReference type="ARBA" id="ARBA00006288"/>
    </source>
</evidence>
<dbReference type="InterPro" id="IPR002655">
    <property type="entry name" value="Acyl-CoA_oxidase_C"/>
</dbReference>
<dbReference type="SUPFAM" id="SSF47203">
    <property type="entry name" value="Acyl-CoA dehydrogenase C-terminal domain-like"/>
    <property type="match status" value="2"/>
</dbReference>
<feature type="domain" description="Acyl-CoA oxidase C-terminal" evidence="7">
    <location>
        <begin position="545"/>
        <end position="722"/>
    </location>
</feature>
<keyword evidence="4 6" id="KW-0274">FAD</keyword>
<proteinExistence type="inferred from homology"/>
<dbReference type="SUPFAM" id="SSF56645">
    <property type="entry name" value="Acyl-CoA dehydrogenase NM domain-like"/>
    <property type="match status" value="1"/>
</dbReference>
<gene>
    <name evidence="11" type="primary">LOC107220743</name>
</gene>
<evidence type="ECO:0000313" key="10">
    <source>
        <dbReference type="Proteomes" id="UP000829291"/>
    </source>
</evidence>
<dbReference type="Gene3D" id="1.20.140.10">
    <property type="entry name" value="Butyryl-CoA Dehydrogenase, subunit A, domain 3"/>
    <property type="match status" value="2"/>
</dbReference>
<evidence type="ECO:0000256" key="6">
    <source>
        <dbReference type="PIRNR" id="PIRNR000168"/>
    </source>
</evidence>
<dbReference type="InterPro" id="IPR006091">
    <property type="entry name" value="Acyl-CoA_Oxase/DH_mid-dom"/>
</dbReference>
<evidence type="ECO:0000259" key="9">
    <source>
        <dbReference type="Pfam" id="PF22924"/>
    </source>
</evidence>
<protein>
    <recommendedName>
        <fullName evidence="6">Acyl-coenzyme A oxidase</fullName>
    </recommendedName>
</protein>
<evidence type="ECO:0000256" key="4">
    <source>
        <dbReference type="ARBA" id="ARBA00022827"/>
    </source>
</evidence>
<dbReference type="InterPro" id="IPR009100">
    <property type="entry name" value="AcylCoA_DH/oxidase_NM_dom_sf"/>
</dbReference>
<dbReference type="Proteomes" id="UP000829291">
    <property type="component" value="Chromosome 5"/>
</dbReference>
<dbReference type="InterPro" id="IPR046373">
    <property type="entry name" value="Acyl-CoA_Oxase/DH_mid-dom_sf"/>
</dbReference>
<dbReference type="GeneID" id="107220743"/>
<dbReference type="PIRSF" id="PIRSF000168">
    <property type="entry name" value="Acyl-CoA_oxidase"/>
    <property type="match status" value="1"/>
</dbReference>
<keyword evidence="3 6" id="KW-0285">Flavoprotein</keyword>
<evidence type="ECO:0000256" key="1">
    <source>
        <dbReference type="ARBA" id="ARBA00001974"/>
    </source>
</evidence>
<sequence>MGTRTSMRNSYQRYALTMSPTQATVSGHIFKNDLDWIEDVPSTGALAEYRASASFCWKQLRLVMEDPDVLRLKMKLWKAMEADPEFHPHQDITPSANEQKRQVARQLARLNHLHLLPPNINQFNYKAKTGYLMTLNEATAIVSPSLSVKIAIGVYLFGNTLLSLGTDRHLPMFHAVWNKQMLGCFALTEVAHGSNTKMMRTTATYDPKTQQFVLHTPDFQAAKCWIGNLGKTCLVAIVFAQLITLKECHGLHAFIVPIRDPKTYLPYPGITVGDMGEKMGLNGIDNGFLLFNNYRIPRESLLNRTGDVSPDGEYESSFSDPQKILGAALENLSAGRIGICQESTNTIGAAVVIAVRYAAVRKQFGQSTSNGKGENPLIEYELHRWRLFPYLSAAIVFRTFMSEFTGVYLENVQKSMEGENIPDLSQIVSEIHSIISAIKPLITWTCRDAIRECREACGGHGYLKAANLGELGVNHEPTVTYEGDNNVLPQQTSNWLLRQWAEVQAGAPLSSPLGSVDFLASGPVILKRKFQGNSVADVMSNNFVRETNEWLLCWLVVQTQRQIDQGIHGGLDNFTARNKAQVYRAANLSKVYGEMIVQKYCIVRLKRLIPTRSDTRTLELVLDKVLLLYTLSCLEKHLATLYQGGYCEGPRMADLLRESILILCEQLKPEALGIADSLAPPDFVLNSVLGRADGKVYEHLETSFRCNPSGMERAKWWKEMLTASENPLKVPRAKL</sequence>
<evidence type="ECO:0000259" key="8">
    <source>
        <dbReference type="Pfam" id="PF02770"/>
    </source>
</evidence>
<dbReference type="InterPro" id="IPR036250">
    <property type="entry name" value="AcylCo_DH-like_C"/>
</dbReference>
<dbReference type="RefSeq" id="XP_046596963.1">
    <property type="nucleotide sequence ID" value="XM_046741007.1"/>
</dbReference>
<comment type="cofactor">
    <cofactor evidence="1">
        <name>FAD</name>
        <dbReference type="ChEBI" id="CHEBI:57692"/>
    </cofactor>
</comment>
<dbReference type="PANTHER" id="PTHR10909:SF223">
    <property type="entry name" value="ACYL-COENZYME A OXIDASE"/>
    <property type="match status" value="1"/>
</dbReference>
<dbReference type="Pfam" id="PF02770">
    <property type="entry name" value="Acyl-CoA_dh_M"/>
    <property type="match status" value="1"/>
</dbReference>
<dbReference type="Pfam" id="PF22924">
    <property type="entry name" value="ACOX_C_alpha1"/>
    <property type="match status" value="1"/>
</dbReference>
<evidence type="ECO:0000259" key="7">
    <source>
        <dbReference type="Pfam" id="PF01756"/>
    </source>
</evidence>
<keyword evidence="5" id="KW-0560">Oxidoreductase</keyword>
<evidence type="ECO:0000256" key="3">
    <source>
        <dbReference type="ARBA" id="ARBA00022630"/>
    </source>
</evidence>
<dbReference type="Pfam" id="PF01756">
    <property type="entry name" value="ACOX"/>
    <property type="match status" value="1"/>
</dbReference>
<dbReference type="InterPro" id="IPR012258">
    <property type="entry name" value="Acyl-CoA_oxidase"/>
</dbReference>
<dbReference type="Gene3D" id="2.40.110.10">
    <property type="entry name" value="Butyryl-CoA Dehydrogenase, subunit A, domain 2"/>
    <property type="match status" value="1"/>
</dbReference>
<organism evidence="10 11">
    <name type="scientific">Neodiprion lecontei</name>
    <name type="common">Redheaded pine sawfly</name>
    <dbReference type="NCBI Taxonomy" id="441921"/>
    <lineage>
        <taxon>Eukaryota</taxon>
        <taxon>Metazoa</taxon>
        <taxon>Ecdysozoa</taxon>
        <taxon>Arthropoda</taxon>
        <taxon>Hexapoda</taxon>
        <taxon>Insecta</taxon>
        <taxon>Pterygota</taxon>
        <taxon>Neoptera</taxon>
        <taxon>Endopterygota</taxon>
        <taxon>Hymenoptera</taxon>
        <taxon>Tenthredinoidea</taxon>
        <taxon>Diprionidae</taxon>
        <taxon>Diprioninae</taxon>
        <taxon>Neodiprion</taxon>
    </lineage>
</organism>
<keyword evidence="10" id="KW-1185">Reference proteome</keyword>
<dbReference type="PANTHER" id="PTHR10909">
    <property type="entry name" value="ELECTRON TRANSPORT OXIDOREDUCTASE"/>
    <property type="match status" value="1"/>
</dbReference>
<comment type="similarity">
    <text evidence="2 6">Belongs to the acyl-CoA oxidase family.</text>
</comment>